<dbReference type="SUPFAM" id="SSF53335">
    <property type="entry name" value="S-adenosyl-L-methionine-dependent methyltransferases"/>
    <property type="match status" value="1"/>
</dbReference>
<dbReference type="EMBL" id="CVLB01000001">
    <property type="protein sequence ID" value="CRF33643.1"/>
    <property type="molecule type" value="Genomic_DNA"/>
</dbReference>
<protein>
    <recommendedName>
        <fullName evidence="3">Sugar O-methyltransferase</fullName>
    </recommendedName>
</protein>
<dbReference type="Gene3D" id="3.40.50.150">
    <property type="entry name" value="Vaccinia Virus protein VP39"/>
    <property type="match status" value="1"/>
</dbReference>
<evidence type="ECO:0000313" key="2">
    <source>
        <dbReference type="Proteomes" id="UP000043763"/>
    </source>
</evidence>
<dbReference type="RefSeq" id="WP_083997871.1">
    <property type="nucleotide sequence ID" value="NZ_CVLB01000001.1"/>
</dbReference>
<dbReference type="AlphaFoldDB" id="A0A0G4K7D2"/>
<proteinExistence type="predicted"/>
<dbReference type="InterPro" id="IPR030807">
    <property type="entry name" value="Methyltran_NanM"/>
</dbReference>
<organism evidence="1 2">
    <name type="scientific">Brachyspira suanatina</name>
    <dbReference type="NCBI Taxonomy" id="381802"/>
    <lineage>
        <taxon>Bacteria</taxon>
        <taxon>Pseudomonadati</taxon>
        <taxon>Spirochaetota</taxon>
        <taxon>Spirochaetia</taxon>
        <taxon>Brachyspirales</taxon>
        <taxon>Brachyspiraceae</taxon>
        <taxon>Brachyspira</taxon>
    </lineage>
</organism>
<gene>
    <name evidence="1" type="ORF">BRSU_1575</name>
</gene>
<name>A0A0G4K7D2_9SPIR</name>
<evidence type="ECO:0008006" key="3">
    <source>
        <dbReference type="Google" id="ProtNLM"/>
    </source>
</evidence>
<dbReference type="Proteomes" id="UP000043763">
    <property type="component" value="Unassembled WGS sequence"/>
</dbReference>
<dbReference type="NCBIfam" id="TIGR04371">
    <property type="entry name" value="methyltran_NanM"/>
    <property type="match status" value="1"/>
</dbReference>
<dbReference type="InterPro" id="IPR029063">
    <property type="entry name" value="SAM-dependent_MTases_sf"/>
</dbReference>
<accession>A0A0G4K7D2</accession>
<reference evidence="2" key="1">
    <citation type="submission" date="2015-04" db="EMBL/GenBank/DDBJ databases">
        <authorList>
            <person name="Mushtaq Mamoona"/>
        </authorList>
    </citation>
    <scope>NUCLEOTIDE SEQUENCE [LARGE SCALE GENOMIC DNA]</scope>
    <source>
        <strain evidence="2">AN4859/03</strain>
    </source>
</reference>
<sequence length="287" mass="33613">MNKDFINKLVWFIPNKKLRDKIKNKIRYYSETSSGTSISDTLDYTSFCELASNDDDVFNTFRQNPIYTTVLEHTSYEHAQIYLDIINKTNYFNKENFKDFTRNDLYGGALKKEYQDIGLITPSTLRYIKVLSDLILHFGDLSDFNICEVGIGYGGQARIIMSYFKNIKSYTFIDLDPVLSLSKKYLSNFTDIKTQLNFVSADKLEPKEYDLFISNYAFSELKKEIQDLYIDNTIKYSKNGYITYNNTSNHSLNPYKLKEYSNFIPTNISLYDEVPLTHPENKIIVWK</sequence>
<evidence type="ECO:0000313" key="1">
    <source>
        <dbReference type="EMBL" id="CRF33643.1"/>
    </source>
</evidence>
<keyword evidence="2" id="KW-1185">Reference proteome</keyword>
<dbReference type="OrthoDB" id="5328730at2"/>